<accession>A0AAZ3SN65</accession>
<evidence type="ECO:0000256" key="14">
    <source>
        <dbReference type="ARBA" id="ARBA00023329"/>
    </source>
</evidence>
<dbReference type="FunFam" id="1.20.5.110:FF:000051">
    <property type="entry name" value="synaptosomal-associated protein 29"/>
    <property type="match status" value="1"/>
</dbReference>
<keyword evidence="4" id="KW-1003">Cell membrane</keyword>
<keyword evidence="9" id="KW-0333">Golgi apparatus</keyword>
<proteinExistence type="inferred from homology"/>
<evidence type="ECO:0000256" key="19">
    <source>
        <dbReference type="ARBA" id="ARBA00042308"/>
    </source>
</evidence>
<dbReference type="GO" id="GO:0005484">
    <property type="term" value="F:SNAP receptor activity"/>
    <property type="evidence" value="ECO:0007669"/>
    <property type="project" value="TreeGrafter"/>
</dbReference>
<comment type="similarity">
    <text evidence="2">Belongs to the SNAP-25 family.</text>
</comment>
<keyword evidence="3" id="KW-0813">Transport</keyword>
<evidence type="ECO:0000259" key="23">
    <source>
        <dbReference type="PROSITE" id="PS50192"/>
    </source>
</evidence>
<evidence type="ECO:0000256" key="7">
    <source>
        <dbReference type="ARBA" id="ARBA00022927"/>
    </source>
</evidence>
<dbReference type="SUPFAM" id="SSF58038">
    <property type="entry name" value="SNARE fusion complex"/>
    <property type="match status" value="2"/>
</dbReference>
<dbReference type="GeneTree" id="ENSGT00950000182843"/>
<sequence length="322" mass="36761">MAKNMGRELRNTDFGMNDHFLTEINEWRKKRYPIMKEKRCLKQRVSMVMDKLYINGQLYQDSRMAYPRTHNPFADDDDEEEQRWSSGGFDDPPERGMSEAERKQRCLQQEVMRTAKSAVVSSHRSLGLIYESEKIGAETAEELMRQGEALKRTERMVDNMGQDLKTSQKHINSIKSVWGGLVTYFKAKPETTKSLPEEPVVYQASSKLQNAMSHSKEHEGKYQASHPNLRKLDIGGFDAFASDDSSSSQNGYPANRQLRAAHQTLDNNLDEMSLGLGRLKNLGLGLQSEIENQDTSLDNLLGKVDKLDLKINNTNQQIKNLK</sequence>
<keyword evidence="5" id="KW-0963">Cytoplasm</keyword>
<evidence type="ECO:0000256" key="18">
    <source>
        <dbReference type="ARBA" id="ARBA00041113"/>
    </source>
</evidence>
<evidence type="ECO:0000256" key="20">
    <source>
        <dbReference type="ARBA" id="ARBA00043032"/>
    </source>
</evidence>
<keyword evidence="14" id="KW-0968">Cytoplasmic vesicle</keyword>
<feature type="domain" description="T-SNARE coiled-coil homology" evidence="23">
    <location>
        <begin position="259"/>
        <end position="321"/>
    </location>
</feature>
<evidence type="ECO:0000256" key="9">
    <source>
        <dbReference type="ARBA" id="ARBA00023034"/>
    </source>
</evidence>
<evidence type="ECO:0000256" key="1">
    <source>
        <dbReference type="ARBA" id="ARBA00004395"/>
    </source>
</evidence>
<dbReference type="InterPro" id="IPR000727">
    <property type="entry name" value="T_SNARE_dom"/>
</dbReference>
<evidence type="ECO:0000256" key="17">
    <source>
        <dbReference type="ARBA" id="ARBA00037854"/>
    </source>
</evidence>
<evidence type="ECO:0000256" key="4">
    <source>
        <dbReference type="ARBA" id="ARBA00022475"/>
    </source>
</evidence>
<evidence type="ECO:0000256" key="13">
    <source>
        <dbReference type="ARBA" id="ARBA00023273"/>
    </source>
</evidence>
<dbReference type="GO" id="GO:0060170">
    <property type="term" value="C:ciliary membrane"/>
    <property type="evidence" value="ECO:0007669"/>
    <property type="project" value="UniProtKB-SubCell"/>
</dbReference>
<keyword evidence="11" id="KW-0969">Cilium</keyword>
<evidence type="ECO:0000256" key="10">
    <source>
        <dbReference type="ARBA" id="ARBA00023054"/>
    </source>
</evidence>
<dbReference type="CDD" id="cd15856">
    <property type="entry name" value="SNARE_SNAP29C"/>
    <property type="match status" value="1"/>
</dbReference>
<evidence type="ECO:0000256" key="12">
    <source>
        <dbReference type="ARBA" id="ARBA00023136"/>
    </source>
</evidence>
<dbReference type="GO" id="GO:0031410">
    <property type="term" value="C:cytoplasmic vesicle"/>
    <property type="evidence" value="ECO:0007669"/>
    <property type="project" value="UniProtKB-KW"/>
</dbReference>
<feature type="region of interest" description="Disordered" evidence="22">
    <location>
        <begin position="67"/>
        <end position="98"/>
    </location>
</feature>
<dbReference type="GO" id="GO:0015031">
    <property type="term" value="P:protein transport"/>
    <property type="evidence" value="ECO:0007669"/>
    <property type="project" value="UniProtKB-KW"/>
</dbReference>
<dbReference type="GO" id="GO:0006914">
    <property type="term" value="P:autophagy"/>
    <property type="evidence" value="ECO:0007669"/>
    <property type="project" value="UniProtKB-KW"/>
</dbReference>
<dbReference type="Pfam" id="PF12352">
    <property type="entry name" value="V-SNARE_C"/>
    <property type="match status" value="1"/>
</dbReference>
<dbReference type="GO" id="GO:0019905">
    <property type="term" value="F:syntaxin binding"/>
    <property type="evidence" value="ECO:0007669"/>
    <property type="project" value="TreeGrafter"/>
</dbReference>
<evidence type="ECO:0000313" key="24">
    <source>
        <dbReference type="Ensembl" id="ENSOTSP00005154521.1"/>
    </source>
</evidence>
<dbReference type="GO" id="GO:0098793">
    <property type="term" value="C:presynapse"/>
    <property type="evidence" value="ECO:0007669"/>
    <property type="project" value="GOC"/>
</dbReference>
<evidence type="ECO:0000256" key="5">
    <source>
        <dbReference type="ARBA" id="ARBA00022490"/>
    </source>
</evidence>
<keyword evidence="7" id="KW-0653">Protein transport</keyword>
<reference evidence="24" key="2">
    <citation type="submission" date="2025-08" db="UniProtKB">
        <authorList>
            <consortium name="Ensembl"/>
        </authorList>
    </citation>
    <scope>IDENTIFICATION</scope>
</reference>
<evidence type="ECO:0000256" key="11">
    <source>
        <dbReference type="ARBA" id="ARBA00023069"/>
    </source>
</evidence>
<dbReference type="AlphaFoldDB" id="A0AAZ3SN65"/>
<dbReference type="FunFam" id="1.20.5.110:FF:000041">
    <property type="entry name" value="Synaptosomal-associated protein 29"/>
    <property type="match status" value="1"/>
</dbReference>
<keyword evidence="13" id="KW-0966">Cell projection</keyword>
<evidence type="ECO:0000256" key="3">
    <source>
        <dbReference type="ARBA" id="ARBA00022448"/>
    </source>
</evidence>
<dbReference type="GO" id="GO:0016082">
    <property type="term" value="P:synaptic vesicle priming"/>
    <property type="evidence" value="ECO:0007669"/>
    <property type="project" value="TreeGrafter"/>
</dbReference>
<dbReference type="GO" id="GO:0031629">
    <property type="term" value="P:synaptic vesicle fusion to presynaptic active zone membrane"/>
    <property type="evidence" value="ECO:0007669"/>
    <property type="project" value="TreeGrafter"/>
</dbReference>
<dbReference type="Ensembl" id="ENSOTST00005125626.1">
    <property type="protein sequence ID" value="ENSOTSP00005154521.1"/>
    <property type="gene ID" value="ENSOTSG00005069745.1"/>
</dbReference>
<reference evidence="25" key="1">
    <citation type="journal article" date="2018" name="PLoS ONE">
        <title>Chinook salmon (Oncorhynchus tshawytscha) genome and transcriptome.</title>
        <authorList>
            <person name="Christensen K.A."/>
            <person name="Leong J.S."/>
            <person name="Sakhrani D."/>
            <person name="Biagi C.A."/>
            <person name="Minkley D.R."/>
            <person name="Withler R.E."/>
            <person name="Rondeau E.B."/>
            <person name="Koop B.F."/>
            <person name="Devlin R.H."/>
        </authorList>
    </citation>
    <scope>NUCLEOTIDE SEQUENCE [LARGE SCALE GENOMIC DNA]</scope>
</reference>
<dbReference type="PANTHER" id="PTHR19305:SF9">
    <property type="entry name" value="SYNAPTOSOMAL-ASSOCIATED PROTEIN 29"/>
    <property type="match status" value="1"/>
</dbReference>
<evidence type="ECO:0000256" key="15">
    <source>
        <dbReference type="ARBA" id="ARBA00037064"/>
    </source>
</evidence>
<dbReference type="GO" id="GO:0031201">
    <property type="term" value="C:SNARE complex"/>
    <property type="evidence" value="ECO:0007669"/>
    <property type="project" value="TreeGrafter"/>
</dbReference>
<gene>
    <name evidence="24" type="primary">SNAP29</name>
</gene>
<comment type="subunit">
    <text evidence="21">Forms a SNARE complex, composed of VAMP8, SNAP29 and STX17, involved in fusion of autophagosome with lysosome. Interacts with multiple syntaxins including STX6. Interacts with EIPR1. Interacts with STX17; this interaction is increased in the absence of TMEM39A.</text>
</comment>
<dbReference type="PANTHER" id="PTHR19305">
    <property type="entry name" value="SYNAPTOSOMAL ASSOCIATED PROTEIN"/>
    <property type="match status" value="1"/>
</dbReference>
<evidence type="ECO:0000256" key="6">
    <source>
        <dbReference type="ARBA" id="ARBA00022553"/>
    </source>
</evidence>
<comment type="function">
    <text evidence="15">SNAREs, soluble N-ethylmaleimide-sensitive factor-attachment protein receptors, are essential proteins for fusion of cellular membranes. SNAREs localized on opposing membranes assemble to form a trans-SNARE complex, an extended, parallel four alpha-helical bundle that drives membrane fusion. SNAP29 is a SNARE involved in autophagy through the direct control of autophagosome membrane fusion with the lysososome membrane. Also plays a role in ciliogenesis by regulating membrane fusions.</text>
</comment>
<dbReference type="PROSITE" id="PS50192">
    <property type="entry name" value="T_SNARE"/>
    <property type="match status" value="2"/>
</dbReference>
<dbReference type="GO" id="GO:0000139">
    <property type="term" value="C:Golgi membrane"/>
    <property type="evidence" value="ECO:0007669"/>
    <property type="project" value="UniProtKB-SubCell"/>
</dbReference>
<reference evidence="24" key="3">
    <citation type="submission" date="2025-09" db="UniProtKB">
        <authorList>
            <consortium name="Ensembl"/>
        </authorList>
    </citation>
    <scope>IDENTIFICATION</scope>
</reference>
<evidence type="ECO:0000256" key="21">
    <source>
        <dbReference type="ARBA" id="ARBA00046522"/>
    </source>
</evidence>
<feature type="domain" description="T-SNARE coiled-coil homology" evidence="23">
    <location>
        <begin position="129"/>
        <end position="174"/>
    </location>
</feature>
<dbReference type="Gene3D" id="1.20.5.110">
    <property type="match status" value="2"/>
</dbReference>
<name>A0AAZ3SN65_ONCTS</name>
<evidence type="ECO:0000256" key="2">
    <source>
        <dbReference type="ARBA" id="ARBA00009480"/>
    </source>
</evidence>
<dbReference type="SMART" id="SM00397">
    <property type="entry name" value="t_SNARE"/>
    <property type="match status" value="2"/>
</dbReference>
<keyword evidence="12" id="KW-0472">Membrane</keyword>
<dbReference type="Proteomes" id="UP000694402">
    <property type="component" value="Unassembled WGS sequence"/>
</dbReference>
<evidence type="ECO:0000256" key="16">
    <source>
        <dbReference type="ARBA" id="ARBA00037808"/>
    </source>
</evidence>
<protein>
    <recommendedName>
        <fullName evidence="18">Synaptosomal-associated protein 29</fullName>
    </recommendedName>
    <alternativeName>
        <fullName evidence="19">Soluble 29 kDa NSF attachment protein</fullName>
    </alternativeName>
    <alternativeName>
        <fullName evidence="20">Vesicle-membrane fusion protein SNAP-29</fullName>
    </alternativeName>
</protein>
<evidence type="ECO:0000256" key="22">
    <source>
        <dbReference type="SAM" id="MobiDB-lite"/>
    </source>
</evidence>
<keyword evidence="6" id="KW-0597">Phosphoprotein</keyword>
<organism evidence="24 25">
    <name type="scientific">Oncorhynchus tshawytscha</name>
    <name type="common">Chinook salmon</name>
    <name type="synonym">Salmo tshawytscha</name>
    <dbReference type="NCBI Taxonomy" id="74940"/>
    <lineage>
        <taxon>Eukaryota</taxon>
        <taxon>Metazoa</taxon>
        <taxon>Chordata</taxon>
        <taxon>Craniata</taxon>
        <taxon>Vertebrata</taxon>
        <taxon>Euteleostomi</taxon>
        <taxon>Actinopterygii</taxon>
        <taxon>Neopterygii</taxon>
        <taxon>Teleostei</taxon>
        <taxon>Protacanthopterygii</taxon>
        <taxon>Salmoniformes</taxon>
        <taxon>Salmonidae</taxon>
        <taxon>Salmoninae</taxon>
        <taxon>Oncorhynchus</taxon>
    </lineage>
</organism>
<keyword evidence="25" id="KW-1185">Reference proteome</keyword>
<evidence type="ECO:0000256" key="8">
    <source>
        <dbReference type="ARBA" id="ARBA00023006"/>
    </source>
</evidence>
<keyword evidence="8" id="KW-0072">Autophagy</keyword>
<comment type="subcellular location">
    <subcellularLocation>
        <location evidence="16">Cell projection</location>
        <location evidence="16">Cilium membrane</location>
        <topology evidence="16">Peripheral membrane protein</topology>
    </subcellularLocation>
    <subcellularLocation>
        <location evidence="17">Cytoplasmic vesicle</location>
        <location evidence="17">Autophagosome membrane</location>
        <topology evidence="17">Peripheral membrane protein</topology>
    </subcellularLocation>
    <subcellularLocation>
        <location evidence="1">Golgi apparatus membrane</location>
        <topology evidence="1">Peripheral membrane protein</topology>
    </subcellularLocation>
</comment>
<evidence type="ECO:0000313" key="25">
    <source>
        <dbReference type="Proteomes" id="UP000694402"/>
    </source>
</evidence>
<keyword evidence="10" id="KW-0175">Coiled coil</keyword>
<dbReference type="CDD" id="cd15887">
    <property type="entry name" value="SNARE_SNAP29N"/>
    <property type="match status" value="1"/>
</dbReference>
<dbReference type="GO" id="GO:0000421">
    <property type="term" value="C:autophagosome membrane"/>
    <property type="evidence" value="ECO:0007669"/>
    <property type="project" value="UniProtKB-SubCell"/>
</dbReference>